<sequence length="116" mass="12641">MSFPSGQTVERLRAKREASPYNPSKTVPANWDNPDILLIPGAFVAQTSTSRLGNATREQAMEAKSLFCGAADVRKGDRIRVGGDVYTIDGIPPAPDTNPWTGWTPPREIPLTRYVG</sequence>
<evidence type="ECO:0000256" key="1">
    <source>
        <dbReference type="SAM" id="MobiDB-lite"/>
    </source>
</evidence>
<reference evidence="2 3" key="1">
    <citation type="journal article" date="2016" name="Front. Microbiol.">
        <title>Genomic Resource of Rice Seed Associated Bacteria.</title>
        <authorList>
            <person name="Midha S."/>
            <person name="Bansal K."/>
            <person name="Sharma S."/>
            <person name="Kumar N."/>
            <person name="Patil P.P."/>
            <person name="Chaudhry V."/>
            <person name="Patil P.B."/>
        </authorList>
    </citation>
    <scope>NUCLEOTIDE SEQUENCE [LARGE SCALE GENOMIC DNA]</scope>
    <source>
        <strain evidence="2 3">NS220</strain>
    </source>
</reference>
<dbReference type="Proteomes" id="UP000075025">
    <property type="component" value="Unassembled WGS sequence"/>
</dbReference>
<dbReference type="EMBL" id="LDRT01000010">
    <property type="protein sequence ID" value="KTR96485.1"/>
    <property type="molecule type" value="Genomic_DNA"/>
</dbReference>
<proteinExistence type="predicted"/>
<dbReference type="OrthoDB" id="4555285at2"/>
<protein>
    <recommendedName>
        <fullName evidence="4">Head-to-tail stopper</fullName>
    </recommendedName>
</protein>
<comment type="caution">
    <text evidence="2">The sequence shown here is derived from an EMBL/GenBank/DDBJ whole genome shotgun (WGS) entry which is preliminary data.</text>
</comment>
<dbReference type="PATRIC" id="fig|2033.6.peg.90"/>
<gene>
    <name evidence="2" type="ORF">NS220_02080</name>
</gene>
<name>A0A147F0Y4_MICTE</name>
<organism evidence="2 3">
    <name type="scientific">Microbacterium testaceum</name>
    <name type="common">Aureobacterium testaceum</name>
    <name type="synonym">Brevibacterium testaceum</name>
    <dbReference type="NCBI Taxonomy" id="2033"/>
    <lineage>
        <taxon>Bacteria</taxon>
        <taxon>Bacillati</taxon>
        <taxon>Actinomycetota</taxon>
        <taxon>Actinomycetes</taxon>
        <taxon>Micrococcales</taxon>
        <taxon>Microbacteriaceae</taxon>
        <taxon>Microbacterium</taxon>
    </lineage>
</organism>
<accession>A0A147F0Y4</accession>
<dbReference type="RefSeq" id="WP_058622449.1">
    <property type="nucleotide sequence ID" value="NZ_LDRT01000010.1"/>
</dbReference>
<feature type="region of interest" description="Disordered" evidence="1">
    <location>
        <begin position="1"/>
        <end position="27"/>
    </location>
</feature>
<evidence type="ECO:0000313" key="3">
    <source>
        <dbReference type="Proteomes" id="UP000075025"/>
    </source>
</evidence>
<dbReference type="AlphaFoldDB" id="A0A147F0Y4"/>
<evidence type="ECO:0000313" key="2">
    <source>
        <dbReference type="EMBL" id="KTR96485.1"/>
    </source>
</evidence>
<evidence type="ECO:0008006" key="4">
    <source>
        <dbReference type="Google" id="ProtNLM"/>
    </source>
</evidence>